<accession>A0ABQ5FWR1</accession>
<keyword evidence="3" id="KW-1185">Reference proteome</keyword>
<comment type="caution">
    <text evidence="2">The sequence shown here is derived from an EMBL/GenBank/DDBJ whole genome shotgun (WGS) entry which is preliminary data.</text>
</comment>
<reference evidence="2" key="1">
    <citation type="journal article" date="2022" name="Int. J. Mol. Sci.">
        <title>Draft Genome of Tanacetum Coccineum: Genomic Comparison of Closely Related Tanacetum-Family Plants.</title>
        <authorList>
            <person name="Yamashiro T."/>
            <person name="Shiraishi A."/>
            <person name="Nakayama K."/>
            <person name="Satake H."/>
        </authorList>
    </citation>
    <scope>NUCLEOTIDE SEQUENCE</scope>
</reference>
<name>A0ABQ5FWR1_9ASTR</name>
<dbReference type="Proteomes" id="UP001151760">
    <property type="component" value="Unassembled WGS sequence"/>
</dbReference>
<organism evidence="2 3">
    <name type="scientific">Tanacetum coccineum</name>
    <dbReference type="NCBI Taxonomy" id="301880"/>
    <lineage>
        <taxon>Eukaryota</taxon>
        <taxon>Viridiplantae</taxon>
        <taxon>Streptophyta</taxon>
        <taxon>Embryophyta</taxon>
        <taxon>Tracheophyta</taxon>
        <taxon>Spermatophyta</taxon>
        <taxon>Magnoliopsida</taxon>
        <taxon>eudicotyledons</taxon>
        <taxon>Gunneridae</taxon>
        <taxon>Pentapetalae</taxon>
        <taxon>asterids</taxon>
        <taxon>campanulids</taxon>
        <taxon>Asterales</taxon>
        <taxon>Asteraceae</taxon>
        <taxon>Asteroideae</taxon>
        <taxon>Anthemideae</taxon>
        <taxon>Anthemidinae</taxon>
        <taxon>Tanacetum</taxon>
    </lineage>
</organism>
<feature type="region of interest" description="Disordered" evidence="1">
    <location>
        <begin position="66"/>
        <end position="93"/>
    </location>
</feature>
<dbReference type="EMBL" id="BQNB010017826">
    <property type="protein sequence ID" value="GJT67634.1"/>
    <property type="molecule type" value="Genomic_DNA"/>
</dbReference>
<sequence length="93" mass="10293">MTFGSKQILHFGILKKGHQKQCPKVNHQLQEILPPQLSPIATQAMIDQGVNASTYRRDATEMLTTSHTYDGFAHANASEDVEEDDDRQSNPGG</sequence>
<proteinExistence type="predicted"/>
<protein>
    <submittedName>
        <fullName evidence="2">Uncharacterized protein</fullName>
    </submittedName>
</protein>
<evidence type="ECO:0000313" key="2">
    <source>
        <dbReference type="EMBL" id="GJT67634.1"/>
    </source>
</evidence>
<evidence type="ECO:0000256" key="1">
    <source>
        <dbReference type="SAM" id="MobiDB-lite"/>
    </source>
</evidence>
<gene>
    <name evidence="2" type="ORF">Tco_1019114</name>
</gene>
<reference evidence="2" key="2">
    <citation type="submission" date="2022-01" db="EMBL/GenBank/DDBJ databases">
        <authorList>
            <person name="Yamashiro T."/>
            <person name="Shiraishi A."/>
            <person name="Satake H."/>
            <person name="Nakayama K."/>
        </authorList>
    </citation>
    <scope>NUCLEOTIDE SEQUENCE</scope>
</reference>
<evidence type="ECO:0000313" key="3">
    <source>
        <dbReference type="Proteomes" id="UP001151760"/>
    </source>
</evidence>